<evidence type="ECO:0000259" key="9">
    <source>
        <dbReference type="Pfam" id="PF15361"/>
    </source>
</evidence>
<feature type="transmembrane region" description="Helical" evidence="8">
    <location>
        <begin position="129"/>
        <end position="151"/>
    </location>
</feature>
<dbReference type="InterPro" id="IPR026160">
    <property type="entry name" value="Ric3"/>
</dbReference>
<evidence type="ECO:0000313" key="11">
    <source>
        <dbReference type="WBParaSite" id="Pan_g22759.t1"/>
    </source>
</evidence>
<evidence type="ECO:0000256" key="3">
    <source>
        <dbReference type="ARBA" id="ARBA00022692"/>
    </source>
</evidence>
<dbReference type="GO" id="GO:0034394">
    <property type="term" value="P:protein localization to cell surface"/>
    <property type="evidence" value="ECO:0007669"/>
    <property type="project" value="TreeGrafter"/>
</dbReference>
<evidence type="ECO:0000256" key="8">
    <source>
        <dbReference type="SAM" id="Phobius"/>
    </source>
</evidence>
<keyword evidence="10" id="KW-1185">Reference proteome</keyword>
<evidence type="ECO:0000256" key="4">
    <source>
        <dbReference type="ARBA" id="ARBA00022824"/>
    </source>
</evidence>
<evidence type="ECO:0000256" key="2">
    <source>
        <dbReference type="ARBA" id="ARBA00008538"/>
    </source>
</evidence>
<keyword evidence="5 8" id="KW-1133">Transmembrane helix</keyword>
<keyword evidence="6 8" id="KW-0472">Membrane</keyword>
<dbReference type="GO" id="GO:0007271">
    <property type="term" value="P:synaptic transmission, cholinergic"/>
    <property type="evidence" value="ECO:0007669"/>
    <property type="project" value="TreeGrafter"/>
</dbReference>
<sequence>MPKVSAPRATKPPRRKRKVSDSEDEDFEGEAFPKWKIAMVVAVVFICILALWPTLLGPLINMVTGKSGQVPDTTRQRQPPIHPALNRQGAPAGPAGAGSRAHMHPAAMRMQGEAAAQQTTAGRGGMFSYLLPVYTIGVMVFLVYTLSKIMFKKKKTKRRRNNYDDSDMSGSEGSGDDEDENMGRSQLKALQKRLFETENAMSRILEQLEDISLQKGGTKEDKSDALSEEQVKTVEESMKQLSALSKVYKQQKTALEEEGTSEEDEEFVGDEELEEYDAAELNSAPSSLDISDDELEKQLSKLLQTPKTEAPIKTESEPEPPVEPKEEVIEDKVEEKTAKKETSPPAVPEAVRESKPKVRRRTRRE</sequence>
<feature type="domain" description="Resistance to inhibitors of cholinesterase protein 3 N-terminal" evidence="9">
    <location>
        <begin position="46"/>
        <end position="206"/>
    </location>
</feature>
<keyword evidence="3 8" id="KW-0812">Transmembrane</keyword>
<dbReference type="PANTHER" id="PTHR21723:SF3">
    <property type="entry name" value="PROTEIN RIC-3"/>
    <property type="match status" value="1"/>
</dbReference>
<feature type="region of interest" description="Disordered" evidence="7">
    <location>
        <begin position="302"/>
        <end position="365"/>
    </location>
</feature>
<feature type="compositionally biased region" description="Basic and acidic residues" evidence="7">
    <location>
        <begin position="310"/>
        <end position="342"/>
    </location>
</feature>
<feature type="region of interest" description="Disordered" evidence="7">
    <location>
        <begin position="155"/>
        <end position="182"/>
    </location>
</feature>
<reference evidence="10" key="1">
    <citation type="journal article" date="2013" name="Genetics">
        <title>The draft genome and transcriptome of Panagrellus redivivus are shaped by the harsh demands of a free-living lifestyle.</title>
        <authorList>
            <person name="Srinivasan J."/>
            <person name="Dillman A.R."/>
            <person name="Macchietto M.G."/>
            <person name="Heikkinen L."/>
            <person name="Lakso M."/>
            <person name="Fracchia K.M."/>
            <person name="Antoshechkin I."/>
            <person name="Mortazavi A."/>
            <person name="Wong G."/>
            <person name="Sternberg P.W."/>
        </authorList>
    </citation>
    <scope>NUCLEOTIDE SEQUENCE [LARGE SCALE GENOMIC DNA]</scope>
    <source>
        <strain evidence="10">MT8872</strain>
    </source>
</reference>
<comment type="subcellular location">
    <subcellularLocation>
        <location evidence="1">Endoplasmic reticulum membrane</location>
    </subcellularLocation>
</comment>
<evidence type="ECO:0000256" key="6">
    <source>
        <dbReference type="ARBA" id="ARBA00023136"/>
    </source>
</evidence>
<evidence type="ECO:0000256" key="5">
    <source>
        <dbReference type="ARBA" id="ARBA00022989"/>
    </source>
</evidence>
<dbReference type="WBParaSite" id="Pan_g22759.t1">
    <property type="protein sequence ID" value="Pan_g22759.t1"/>
    <property type="gene ID" value="Pan_g22759"/>
</dbReference>
<keyword evidence="4" id="KW-0256">Endoplasmic reticulum</keyword>
<feature type="region of interest" description="Disordered" evidence="7">
    <location>
        <begin position="69"/>
        <end position="100"/>
    </location>
</feature>
<accession>A0A7E4VLS4</accession>
<dbReference type="PANTHER" id="PTHR21723">
    <property type="entry name" value="RESISTANCE TO INHIBITORS OF CHOLINESTERASE PROTEIN 3 RIC3"/>
    <property type="match status" value="1"/>
</dbReference>
<reference evidence="11" key="2">
    <citation type="submission" date="2020-10" db="UniProtKB">
        <authorList>
            <consortium name="WormBaseParasite"/>
        </authorList>
    </citation>
    <scope>IDENTIFICATION</scope>
</reference>
<dbReference type="Pfam" id="PF15361">
    <property type="entry name" value="RIC3"/>
    <property type="match status" value="1"/>
</dbReference>
<name>A0A7E4VLS4_PANRE</name>
<organism evidence="10 11">
    <name type="scientific">Panagrellus redivivus</name>
    <name type="common">Microworm</name>
    <dbReference type="NCBI Taxonomy" id="6233"/>
    <lineage>
        <taxon>Eukaryota</taxon>
        <taxon>Metazoa</taxon>
        <taxon>Ecdysozoa</taxon>
        <taxon>Nematoda</taxon>
        <taxon>Chromadorea</taxon>
        <taxon>Rhabditida</taxon>
        <taxon>Tylenchina</taxon>
        <taxon>Panagrolaimomorpha</taxon>
        <taxon>Panagrolaimoidea</taxon>
        <taxon>Panagrolaimidae</taxon>
        <taxon>Panagrellus</taxon>
    </lineage>
</organism>
<feature type="transmembrane region" description="Helical" evidence="8">
    <location>
        <begin position="37"/>
        <end position="55"/>
    </location>
</feature>
<dbReference type="GO" id="GO:0043025">
    <property type="term" value="C:neuronal cell body"/>
    <property type="evidence" value="ECO:0007669"/>
    <property type="project" value="TreeGrafter"/>
</dbReference>
<evidence type="ECO:0000256" key="1">
    <source>
        <dbReference type="ARBA" id="ARBA00004586"/>
    </source>
</evidence>
<dbReference type="InterPro" id="IPR032763">
    <property type="entry name" value="RIC3_N"/>
</dbReference>
<dbReference type="Proteomes" id="UP000492821">
    <property type="component" value="Unassembled WGS sequence"/>
</dbReference>
<evidence type="ECO:0000256" key="7">
    <source>
        <dbReference type="SAM" id="MobiDB-lite"/>
    </source>
</evidence>
<dbReference type="GO" id="GO:0045202">
    <property type="term" value="C:synapse"/>
    <property type="evidence" value="ECO:0007669"/>
    <property type="project" value="GOC"/>
</dbReference>
<protein>
    <submittedName>
        <fullName evidence="11">RIC3 domain-containing protein</fullName>
    </submittedName>
</protein>
<comment type="similarity">
    <text evidence="2">Belongs to the ric-3 family.</text>
</comment>
<dbReference type="GO" id="GO:0005789">
    <property type="term" value="C:endoplasmic reticulum membrane"/>
    <property type="evidence" value="ECO:0007669"/>
    <property type="project" value="UniProtKB-SubCell"/>
</dbReference>
<feature type="region of interest" description="Disordered" evidence="7">
    <location>
        <begin position="1"/>
        <end position="27"/>
    </location>
</feature>
<evidence type="ECO:0000313" key="10">
    <source>
        <dbReference type="Proteomes" id="UP000492821"/>
    </source>
</evidence>
<feature type="compositionally biased region" description="Low complexity" evidence="7">
    <location>
        <begin position="89"/>
        <end position="98"/>
    </location>
</feature>
<dbReference type="GO" id="GO:0043005">
    <property type="term" value="C:neuron projection"/>
    <property type="evidence" value="ECO:0007669"/>
    <property type="project" value="TreeGrafter"/>
</dbReference>
<proteinExistence type="inferred from homology"/>
<dbReference type="AlphaFoldDB" id="A0A7E4VLS4"/>